<feature type="signal peptide" evidence="1">
    <location>
        <begin position="1"/>
        <end position="16"/>
    </location>
</feature>
<dbReference type="RefSeq" id="WP_087438867.1">
    <property type="nucleotide sequence ID" value="NZ_CP021416.1"/>
</dbReference>
<protein>
    <submittedName>
        <fullName evidence="3">3',5'-cyclic adenosine monophosphate phosphodiesterase CpdA</fullName>
        <ecNumber evidence="3">3.1.4.53</ecNumber>
    </submittedName>
</protein>
<name>A0A1Y0HM92_9BACT</name>
<dbReference type="InterPro" id="IPR004843">
    <property type="entry name" value="Calcineurin-like_PHP"/>
</dbReference>
<dbReference type="InterPro" id="IPR051918">
    <property type="entry name" value="STPP_CPPED1"/>
</dbReference>
<dbReference type="InterPro" id="IPR029052">
    <property type="entry name" value="Metallo-depent_PP-like"/>
</dbReference>
<keyword evidence="1" id="KW-0732">Signal</keyword>
<dbReference type="EMBL" id="CP021416">
    <property type="protein sequence ID" value="ARU49060.1"/>
    <property type="molecule type" value="Genomic_DNA"/>
</dbReference>
<dbReference type="Pfam" id="PF00149">
    <property type="entry name" value="Metallophos"/>
    <property type="match status" value="1"/>
</dbReference>
<gene>
    <name evidence="3" type="ORF">Sdiek1_1901</name>
</gene>
<accession>A0A1Y0HM92</accession>
<keyword evidence="3" id="KW-0378">Hydrolase</keyword>
<dbReference type="Proteomes" id="UP000196005">
    <property type="component" value="Chromosome"/>
</dbReference>
<dbReference type="PANTHER" id="PTHR43143">
    <property type="entry name" value="METALLOPHOSPHOESTERASE, CALCINEURIN SUPERFAMILY"/>
    <property type="match status" value="1"/>
</dbReference>
<dbReference type="AlphaFoldDB" id="A0A1Y0HM92"/>
<dbReference type="Gene3D" id="3.60.21.10">
    <property type="match status" value="1"/>
</dbReference>
<dbReference type="GO" id="GO:0004115">
    <property type="term" value="F:3',5'-cyclic-AMP phosphodiesterase activity"/>
    <property type="evidence" value="ECO:0007669"/>
    <property type="project" value="UniProtKB-EC"/>
</dbReference>
<evidence type="ECO:0000313" key="3">
    <source>
        <dbReference type="EMBL" id="ARU49060.1"/>
    </source>
</evidence>
<dbReference type="PANTHER" id="PTHR43143:SF4">
    <property type="entry name" value="CALCINEURIN-LIKE PHOSPHOESTERASE DOMAIN-CONTAINING PROTEIN"/>
    <property type="match status" value="1"/>
</dbReference>
<dbReference type="SUPFAM" id="SSF56300">
    <property type="entry name" value="Metallo-dependent phosphatases"/>
    <property type="match status" value="1"/>
</dbReference>
<evidence type="ECO:0000256" key="1">
    <source>
        <dbReference type="SAM" id="SignalP"/>
    </source>
</evidence>
<proteinExistence type="predicted"/>
<dbReference type="EC" id="3.1.4.53" evidence="3"/>
<evidence type="ECO:0000313" key="4">
    <source>
        <dbReference type="Proteomes" id="UP000196005"/>
    </source>
</evidence>
<organism evidence="3 4">
    <name type="scientific">Sulfurospirillum diekertiae</name>
    <dbReference type="NCBI Taxonomy" id="1854492"/>
    <lineage>
        <taxon>Bacteria</taxon>
        <taxon>Pseudomonadati</taxon>
        <taxon>Campylobacterota</taxon>
        <taxon>Epsilonproteobacteria</taxon>
        <taxon>Campylobacterales</taxon>
        <taxon>Sulfurospirillaceae</taxon>
        <taxon>Sulfurospirillum</taxon>
    </lineage>
</organism>
<feature type="chain" id="PRO_5013050247" evidence="1">
    <location>
        <begin position="17"/>
        <end position="293"/>
    </location>
</feature>
<sequence length="293" mass="33882">MIKLFLSLAFALCLYAAPLSHIVVLGDPHLPGKNVPMKEHVIEQINQWNDVDMVVAVGDICSKTGTQEEYDFAKKYFSNLTKPLHVITGNHDFVYADALDSNGKFQHATREIQDEKLKRFQSTFGLSKLYYSIEKPPYLLIFLSADDPKYLTKLSDEQLSWFENELKNHPKTPTIVFFHAPLDHTLENYNHWANTPNFIAQPKDKIQTLLHDNPQLFLWVSGHTHTSAKEPSFASTINQVEHVTNIHNADMNKEVIWTNSLFLYDNHVTIKTYDHMEEKWLDTLERTVFVPKI</sequence>
<dbReference type="OrthoDB" id="1662393at2"/>
<dbReference type="KEGG" id="suls:Sdiek1_1901"/>
<reference evidence="4" key="1">
    <citation type="submission" date="2017-05" db="EMBL/GenBank/DDBJ databases">
        <title>Dechlorination kinetics govern the competition between two new strains of the genus Sulfurospirillum.</title>
        <authorList>
            <person name="Buttet G.F."/>
            <person name="Murray A.M."/>
            <person name="Goris T."/>
            <person name="Burion M."/>
            <person name="Lin B."/>
            <person name="Rolle M."/>
            <person name="Maillard J."/>
        </authorList>
    </citation>
    <scope>NUCLEOTIDE SEQUENCE [LARGE SCALE GENOMIC DNA]</scope>
    <source>
        <strain evidence="4">SL2-1</strain>
    </source>
</reference>
<keyword evidence="4" id="KW-1185">Reference proteome</keyword>
<feature type="domain" description="Calcineurin-like phosphoesterase" evidence="2">
    <location>
        <begin position="21"/>
        <end position="226"/>
    </location>
</feature>
<evidence type="ECO:0000259" key="2">
    <source>
        <dbReference type="Pfam" id="PF00149"/>
    </source>
</evidence>